<dbReference type="InterPro" id="IPR002204">
    <property type="entry name" value="3-OH-isobutyrate_DH-rel_CS"/>
</dbReference>
<comment type="caution">
    <text evidence="5">The sequence shown here is derived from an EMBL/GenBank/DDBJ whole genome shotgun (WGS) entry which is preliminary data.</text>
</comment>
<dbReference type="GO" id="GO:0016054">
    <property type="term" value="P:organic acid catabolic process"/>
    <property type="evidence" value="ECO:0007669"/>
    <property type="project" value="UniProtKB-ARBA"/>
</dbReference>
<evidence type="ECO:0000256" key="3">
    <source>
        <dbReference type="ARBA" id="ARBA00023064"/>
    </source>
</evidence>
<evidence type="ECO:0000256" key="1">
    <source>
        <dbReference type="ARBA" id="ARBA00008419"/>
    </source>
</evidence>
<name>A0A955DZH8_UNCKA</name>
<dbReference type="Gene3D" id="1.10.1040.10">
    <property type="entry name" value="N-(1-d-carboxylethyl)-l-norvaline Dehydrogenase, domain 2"/>
    <property type="match status" value="1"/>
</dbReference>
<dbReference type="PROSITE" id="PS00895">
    <property type="entry name" value="3_HYDROXYISOBUT_DH"/>
    <property type="match status" value="1"/>
</dbReference>
<dbReference type="Proteomes" id="UP000714817">
    <property type="component" value="Unassembled WGS sequence"/>
</dbReference>
<evidence type="ECO:0000313" key="6">
    <source>
        <dbReference type="Proteomes" id="UP000714817"/>
    </source>
</evidence>
<evidence type="ECO:0000256" key="2">
    <source>
        <dbReference type="ARBA" id="ARBA00023002"/>
    </source>
</evidence>
<accession>A0A955DZH8</accession>
<dbReference type="NCBIfam" id="TIGR00872">
    <property type="entry name" value="gnd_rel"/>
    <property type="match status" value="1"/>
</dbReference>
<feature type="domain" description="6-phosphogluconate dehydrogenase C-terminal" evidence="4">
    <location>
        <begin position="170"/>
        <end position="298"/>
    </location>
</feature>
<dbReference type="SMART" id="SM01350">
    <property type="entry name" value="6PGD"/>
    <property type="match status" value="1"/>
</dbReference>
<dbReference type="Pfam" id="PF00393">
    <property type="entry name" value="6PGD"/>
    <property type="match status" value="1"/>
</dbReference>
<reference evidence="5" key="2">
    <citation type="journal article" date="2021" name="Microbiome">
        <title>Successional dynamics and alternative stable states in a saline activated sludge microbial community over 9 years.</title>
        <authorList>
            <person name="Wang Y."/>
            <person name="Ye J."/>
            <person name="Ju F."/>
            <person name="Liu L."/>
            <person name="Boyd J.A."/>
            <person name="Deng Y."/>
            <person name="Parks D.H."/>
            <person name="Jiang X."/>
            <person name="Yin X."/>
            <person name="Woodcroft B.J."/>
            <person name="Tyson G.W."/>
            <person name="Hugenholtz P."/>
            <person name="Polz M.F."/>
            <person name="Zhang T."/>
        </authorList>
    </citation>
    <scope>NUCLEOTIDE SEQUENCE</scope>
    <source>
        <strain evidence="5">HKST-UBA80</strain>
    </source>
</reference>
<dbReference type="GO" id="GO:0050661">
    <property type="term" value="F:NADP binding"/>
    <property type="evidence" value="ECO:0007669"/>
    <property type="project" value="InterPro"/>
</dbReference>
<dbReference type="EMBL" id="JAGQNY010000002">
    <property type="protein sequence ID" value="MCA9301844.1"/>
    <property type="molecule type" value="Genomic_DNA"/>
</dbReference>
<dbReference type="GO" id="GO:0004616">
    <property type="term" value="F:phosphogluconate dehydrogenase (decarboxylating) activity"/>
    <property type="evidence" value="ECO:0007669"/>
    <property type="project" value="InterPro"/>
</dbReference>
<dbReference type="InterPro" id="IPR004849">
    <property type="entry name" value="6DGDH_YqeC"/>
</dbReference>
<dbReference type="InterPro" id="IPR013328">
    <property type="entry name" value="6PGD_dom2"/>
</dbReference>
<dbReference type="GO" id="GO:0019521">
    <property type="term" value="P:D-gluconate metabolic process"/>
    <property type="evidence" value="ECO:0007669"/>
    <property type="project" value="UniProtKB-KW"/>
</dbReference>
<protein>
    <submittedName>
        <fullName evidence="5">Decarboxylating 6-phosphogluconate dehydrogenase</fullName>
    </submittedName>
</protein>
<dbReference type="Pfam" id="PF03446">
    <property type="entry name" value="NAD_binding_2"/>
    <property type="match status" value="1"/>
</dbReference>
<dbReference type="PANTHER" id="PTHR11811">
    <property type="entry name" value="6-PHOSPHOGLUCONATE DEHYDROGENASE"/>
    <property type="match status" value="1"/>
</dbReference>
<keyword evidence="3" id="KW-0311">Gluconate utilization</keyword>
<dbReference type="InterPro" id="IPR036291">
    <property type="entry name" value="NAD(P)-bd_dom_sf"/>
</dbReference>
<dbReference type="GO" id="GO:0006098">
    <property type="term" value="P:pentose-phosphate shunt"/>
    <property type="evidence" value="ECO:0007669"/>
    <property type="project" value="InterPro"/>
</dbReference>
<reference evidence="5" key="1">
    <citation type="submission" date="2020-04" db="EMBL/GenBank/DDBJ databases">
        <authorList>
            <person name="Zhang T."/>
        </authorList>
    </citation>
    <scope>NUCLEOTIDE SEQUENCE</scope>
    <source>
        <strain evidence="5">HKST-UBA80</strain>
    </source>
</reference>
<dbReference type="InterPro" id="IPR006115">
    <property type="entry name" value="6PGDH_NADP-bd"/>
</dbReference>
<dbReference type="PRINTS" id="PR00076">
    <property type="entry name" value="6PGDHDRGNASE"/>
</dbReference>
<dbReference type="InterPro" id="IPR006183">
    <property type="entry name" value="Pgluconate_DH"/>
</dbReference>
<dbReference type="InterPro" id="IPR008927">
    <property type="entry name" value="6-PGluconate_DH-like_C_sf"/>
</dbReference>
<dbReference type="AlphaFoldDB" id="A0A955DZH8"/>
<dbReference type="InterPro" id="IPR006114">
    <property type="entry name" value="6PGDH_C"/>
</dbReference>
<sequence>MFRKTRIGYIGLGRMGYNMVLRLLEKKYEVVVYNKTSDKTLKATEAGALPSLSITEMVGRLKPPRTIWLMVPYTAVDEVLNELAPLLSKKDVVIDGGNSFYKNTVKRYENLKERGIAYIDAGVSGGPSGARNGTSIMVGGDAKVVKKLERLFKDLSVRDGYVYLGNSGAGHFVKMVHNGIEYGMMQAIAEGFDVLKHAPYTLQLREVMLAYKNGSVISSRLMDWLDEAFRKYGENLDAITGSASHSGEGKWTAETAKDMGLSTPALQEAIKVREKSQSNPSYQGKLISAMRGEFGQHPVFQENNKLE</sequence>
<dbReference type="NCBIfam" id="NF007161">
    <property type="entry name" value="PRK09599.1"/>
    <property type="match status" value="1"/>
</dbReference>
<evidence type="ECO:0000313" key="5">
    <source>
        <dbReference type="EMBL" id="MCA9301844.1"/>
    </source>
</evidence>
<dbReference type="SUPFAM" id="SSF48179">
    <property type="entry name" value="6-phosphogluconate dehydrogenase C-terminal domain-like"/>
    <property type="match status" value="1"/>
</dbReference>
<dbReference type="Gene3D" id="3.40.50.720">
    <property type="entry name" value="NAD(P)-binding Rossmann-like Domain"/>
    <property type="match status" value="1"/>
</dbReference>
<keyword evidence="2" id="KW-0560">Oxidoreductase</keyword>
<comment type="similarity">
    <text evidence="1">Belongs to the 6-phosphogluconate dehydrogenase family.</text>
</comment>
<gene>
    <name evidence="5" type="primary">gnd</name>
    <name evidence="5" type="ORF">KDA10_00550</name>
</gene>
<evidence type="ECO:0000259" key="4">
    <source>
        <dbReference type="SMART" id="SM01350"/>
    </source>
</evidence>
<proteinExistence type="inferred from homology"/>
<organism evidence="5 6">
    <name type="scientific">candidate division WWE3 bacterium</name>
    <dbReference type="NCBI Taxonomy" id="2053526"/>
    <lineage>
        <taxon>Bacteria</taxon>
        <taxon>Katanobacteria</taxon>
    </lineage>
</organism>
<dbReference type="SUPFAM" id="SSF51735">
    <property type="entry name" value="NAD(P)-binding Rossmann-fold domains"/>
    <property type="match status" value="1"/>
</dbReference>